<dbReference type="HOGENOM" id="CLU_092227_1_2_0"/>
<proteinExistence type="inferred from homology"/>
<comment type="function">
    <text evidence="1 6">Forms part of the ribosomal stalk, playing a central role in the interaction of the ribosome with GTP-bound translation factors.</text>
</comment>
<dbReference type="GO" id="GO:1990904">
    <property type="term" value="C:ribonucleoprotein complex"/>
    <property type="evidence" value="ECO:0007669"/>
    <property type="project" value="UniProtKB-KW"/>
</dbReference>
<dbReference type="InterPro" id="IPR022973">
    <property type="entry name" value="Ribosomal_uL10_bac"/>
</dbReference>
<dbReference type="NCBIfam" id="NF000955">
    <property type="entry name" value="PRK00099.1-1"/>
    <property type="match status" value="1"/>
</dbReference>
<dbReference type="Gene3D" id="6.10.250.290">
    <property type="match status" value="1"/>
</dbReference>
<dbReference type="RefSeq" id="WP_013044445.1">
    <property type="nucleotide sequence ID" value="NC_014008.1"/>
</dbReference>
<dbReference type="EMBL" id="CP001998">
    <property type="protein sequence ID" value="ADE55723.1"/>
    <property type="molecule type" value="Genomic_DNA"/>
</dbReference>
<dbReference type="InterPro" id="IPR001790">
    <property type="entry name" value="Ribosomal_uL10"/>
</dbReference>
<comment type="subunit">
    <text evidence="6">Part of the ribosomal stalk of the 50S ribosomal subunit. The N-terminus interacts with L11 and the large rRNA to form the base of the stalk. The C-terminus forms an elongated spine to which L12 dimers bind in a sequential fashion forming a multimeric L10(L12)X complex.</text>
</comment>
<evidence type="ECO:0000313" key="8">
    <source>
        <dbReference type="Proteomes" id="UP000000925"/>
    </source>
</evidence>
<keyword evidence="6" id="KW-0699">rRNA-binding</keyword>
<dbReference type="InterPro" id="IPR047865">
    <property type="entry name" value="Ribosomal_uL10_bac_type"/>
</dbReference>
<dbReference type="PANTHER" id="PTHR11560">
    <property type="entry name" value="39S RIBOSOMAL PROTEIN L10, MITOCHONDRIAL"/>
    <property type="match status" value="1"/>
</dbReference>
<dbReference type="KEGG" id="caa:Caka_2708"/>
<dbReference type="GO" id="GO:0005840">
    <property type="term" value="C:ribosome"/>
    <property type="evidence" value="ECO:0007669"/>
    <property type="project" value="UniProtKB-KW"/>
</dbReference>
<dbReference type="OrthoDB" id="192750at2"/>
<evidence type="ECO:0000256" key="1">
    <source>
        <dbReference type="ARBA" id="ARBA00002633"/>
    </source>
</evidence>
<dbReference type="eggNOG" id="COG0244">
    <property type="taxonomic scope" value="Bacteria"/>
</dbReference>
<dbReference type="Gene3D" id="3.30.70.1730">
    <property type="match status" value="1"/>
</dbReference>
<dbReference type="GO" id="GO:0006412">
    <property type="term" value="P:translation"/>
    <property type="evidence" value="ECO:0007669"/>
    <property type="project" value="UniProtKB-UniRule"/>
</dbReference>
<comment type="similarity">
    <text evidence="2 6">Belongs to the universal ribosomal protein uL10 family.</text>
</comment>
<evidence type="ECO:0000256" key="5">
    <source>
        <dbReference type="ARBA" id="ARBA00035202"/>
    </source>
</evidence>
<sequence length="173" mass="18564">MRPEKQYLVDEVSNHLAKSDYVYLTNYDTITVDETAELRAALAEHGAEFHVVKNTIFGVAAAAKELPDLGEHLSGPTAIVVGGNNPSGVAKALGEFFKKKDKVELKAGILDEKALSKADIEALAKLPGLEVLRAQLLGLLTQPATGLVRVLNAVPQNVVNVLQAKVRKENGED</sequence>
<dbReference type="AlphaFoldDB" id="D5EPZ0"/>
<dbReference type="STRING" id="583355.Caka_2708"/>
<keyword evidence="8" id="KW-1185">Reference proteome</keyword>
<dbReference type="SUPFAM" id="SSF160369">
    <property type="entry name" value="Ribosomal protein L10-like"/>
    <property type="match status" value="1"/>
</dbReference>
<protein>
    <recommendedName>
        <fullName evidence="5 6">Large ribosomal subunit protein uL10</fullName>
    </recommendedName>
</protein>
<dbReference type="CDD" id="cd05797">
    <property type="entry name" value="Ribosomal_L10"/>
    <property type="match status" value="1"/>
</dbReference>
<evidence type="ECO:0000256" key="4">
    <source>
        <dbReference type="ARBA" id="ARBA00023274"/>
    </source>
</evidence>
<keyword evidence="3 6" id="KW-0689">Ribosomal protein</keyword>
<evidence type="ECO:0000256" key="3">
    <source>
        <dbReference type="ARBA" id="ARBA00022980"/>
    </source>
</evidence>
<evidence type="ECO:0000256" key="6">
    <source>
        <dbReference type="HAMAP-Rule" id="MF_00362"/>
    </source>
</evidence>
<gene>
    <name evidence="6" type="primary">rplJ</name>
    <name evidence="7" type="ordered locus">Caka_2708</name>
</gene>
<dbReference type="GO" id="GO:0070180">
    <property type="term" value="F:large ribosomal subunit rRNA binding"/>
    <property type="evidence" value="ECO:0007669"/>
    <property type="project" value="UniProtKB-UniRule"/>
</dbReference>
<dbReference type="Proteomes" id="UP000000925">
    <property type="component" value="Chromosome"/>
</dbReference>
<accession>D5EPZ0</accession>
<evidence type="ECO:0000256" key="2">
    <source>
        <dbReference type="ARBA" id="ARBA00008889"/>
    </source>
</evidence>
<organism evidence="7 8">
    <name type="scientific">Coraliomargarita akajimensis (strain DSM 45221 / IAM 15411 / JCM 23193 / KCTC 12865 / 04OKA010-24)</name>
    <dbReference type="NCBI Taxonomy" id="583355"/>
    <lineage>
        <taxon>Bacteria</taxon>
        <taxon>Pseudomonadati</taxon>
        <taxon>Verrucomicrobiota</taxon>
        <taxon>Opitutia</taxon>
        <taxon>Puniceicoccales</taxon>
        <taxon>Coraliomargaritaceae</taxon>
        <taxon>Coraliomargarita</taxon>
    </lineage>
</organism>
<evidence type="ECO:0000313" key="7">
    <source>
        <dbReference type="EMBL" id="ADE55723.1"/>
    </source>
</evidence>
<name>D5EPZ0_CORAD</name>
<keyword evidence="6" id="KW-0694">RNA-binding</keyword>
<keyword evidence="4 6" id="KW-0687">Ribonucleoprotein</keyword>
<dbReference type="HAMAP" id="MF_00362">
    <property type="entry name" value="Ribosomal_uL10"/>
    <property type="match status" value="1"/>
</dbReference>
<reference evidence="7 8" key="1">
    <citation type="journal article" date="2010" name="Stand. Genomic Sci.">
        <title>Complete genome sequence of Coraliomargarita akajimensis type strain (04OKA010-24).</title>
        <authorList>
            <person name="Mavromatis K."/>
            <person name="Abt B."/>
            <person name="Brambilla E."/>
            <person name="Lapidus A."/>
            <person name="Copeland A."/>
            <person name="Deshpande S."/>
            <person name="Nolan M."/>
            <person name="Lucas S."/>
            <person name="Tice H."/>
            <person name="Cheng J.F."/>
            <person name="Han C."/>
            <person name="Detter J.C."/>
            <person name="Woyke T."/>
            <person name="Goodwin L."/>
            <person name="Pitluck S."/>
            <person name="Held B."/>
            <person name="Brettin T."/>
            <person name="Tapia R."/>
            <person name="Ivanova N."/>
            <person name="Mikhailova N."/>
            <person name="Pati A."/>
            <person name="Liolios K."/>
            <person name="Chen A."/>
            <person name="Palaniappan K."/>
            <person name="Land M."/>
            <person name="Hauser L."/>
            <person name="Chang Y.J."/>
            <person name="Jeffries C.D."/>
            <person name="Rohde M."/>
            <person name="Goker M."/>
            <person name="Bristow J."/>
            <person name="Eisen J.A."/>
            <person name="Markowitz V."/>
            <person name="Hugenholtz P."/>
            <person name="Klenk H.P."/>
            <person name="Kyrpides N.C."/>
        </authorList>
    </citation>
    <scope>NUCLEOTIDE SEQUENCE [LARGE SCALE GENOMIC DNA]</scope>
    <source>
        <strain evidence="8">DSM 45221 / IAM 15411 / JCM 23193 / KCTC 12865</strain>
    </source>
</reference>
<dbReference type="InterPro" id="IPR043141">
    <property type="entry name" value="Ribosomal_uL10-like_sf"/>
</dbReference>
<dbReference type="Pfam" id="PF00466">
    <property type="entry name" value="Ribosomal_L10"/>
    <property type="match status" value="1"/>
</dbReference>